<comment type="caution">
    <text evidence="1">The sequence shown here is derived from an EMBL/GenBank/DDBJ whole genome shotgun (WGS) entry which is preliminary data.</text>
</comment>
<dbReference type="AlphaFoldDB" id="A0A5D3CZG8"/>
<evidence type="ECO:0000313" key="2">
    <source>
        <dbReference type="Proteomes" id="UP000321947"/>
    </source>
</evidence>
<name>A0A5D3CZG8_CUCMM</name>
<sequence>MLGERIVSCSPMMTVIESRITLLKKTFQAITEMRGPTNSGFGWNDDKDRATEACAKTFANIASNMPIDNDSVPEDGMDIKFPAMWSPRMNMSPEDMMGG</sequence>
<protein>
    <submittedName>
        <fullName evidence="1">Retrotransposon protein</fullName>
    </submittedName>
</protein>
<organism evidence="1 2">
    <name type="scientific">Cucumis melo var. makuwa</name>
    <name type="common">Oriental melon</name>
    <dbReference type="NCBI Taxonomy" id="1194695"/>
    <lineage>
        <taxon>Eukaryota</taxon>
        <taxon>Viridiplantae</taxon>
        <taxon>Streptophyta</taxon>
        <taxon>Embryophyta</taxon>
        <taxon>Tracheophyta</taxon>
        <taxon>Spermatophyta</taxon>
        <taxon>Magnoliopsida</taxon>
        <taxon>eudicotyledons</taxon>
        <taxon>Gunneridae</taxon>
        <taxon>Pentapetalae</taxon>
        <taxon>rosids</taxon>
        <taxon>fabids</taxon>
        <taxon>Cucurbitales</taxon>
        <taxon>Cucurbitaceae</taxon>
        <taxon>Benincaseae</taxon>
        <taxon>Cucumis</taxon>
    </lineage>
</organism>
<evidence type="ECO:0000313" key="1">
    <source>
        <dbReference type="EMBL" id="TYK15846.1"/>
    </source>
</evidence>
<dbReference type="Proteomes" id="UP000321947">
    <property type="component" value="Unassembled WGS sequence"/>
</dbReference>
<proteinExistence type="predicted"/>
<accession>A0A5D3CZG8</accession>
<gene>
    <name evidence="1" type="ORF">E5676_scaffold637G00210</name>
</gene>
<dbReference type="EMBL" id="SSTD01008459">
    <property type="protein sequence ID" value="TYK15846.1"/>
    <property type="molecule type" value="Genomic_DNA"/>
</dbReference>
<reference evidence="1 2" key="1">
    <citation type="submission" date="2019-08" db="EMBL/GenBank/DDBJ databases">
        <title>Draft genome sequences of two oriental melons (Cucumis melo L. var makuwa).</title>
        <authorList>
            <person name="Kwon S.-Y."/>
        </authorList>
    </citation>
    <scope>NUCLEOTIDE SEQUENCE [LARGE SCALE GENOMIC DNA]</scope>
    <source>
        <strain evidence="2">cv. Chang Bougi</strain>
        <tissue evidence="1">Leaf</tissue>
    </source>
</reference>